<keyword evidence="6" id="KW-1185">Reference proteome</keyword>
<evidence type="ECO:0000256" key="4">
    <source>
        <dbReference type="SAM" id="MobiDB-lite"/>
    </source>
</evidence>
<keyword evidence="3" id="KW-0813">Transport</keyword>
<dbReference type="Gene3D" id="1.20.58.1590">
    <property type="entry name" value="Tethering factor for nuclear proteasome Cut8/Sts1"/>
    <property type="match status" value="1"/>
</dbReference>
<comment type="function">
    <text evidence="3">Involved in ubiquitin-mediated protein degradation. Regulatory factor in the ubiquitin/proteasome pathway that controls the turnover of proteasome substrates. Targets proteasomes to the nucleus and facilitates the degradation of nuclear proteins.</text>
</comment>
<feature type="compositionally biased region" description="Basic and acidic residues" evidence="4">
    <location>
        <begin position="50"/>
        <end position="61"/>
    </location>
</feature>
<evidence type="ECO:0000256" key="2">
    <source>
        <dbReference type="ARBA" id="ARBA00023242"/>
    </source>
</evidence>
<comment type="similarity">
    <text evidence="1 3">Belongs to the cut8/STS1 family.</text>
</comment>
<reference evidence="5 6" key="1">
    <citation type="submission" date="2024-01" db="EMBL/GenBank/DDBJ databases">
        <title>A draft genome for the cacao thread blight pathogen Marasmiellus scandens.</title>
        <authorList>
            <person name="Baruah I.K."/>
            <person name="Leung J."/>
            <person name="Bukari Y."/>
            <person name="Amoako-Attah I."/>
            <person name="Meinhardt L.W."/>
            <person name="Bailey B.A."/>
            <person name="Cohen S.P."/>
        </authorList>
    </citation>
    <scope>NUCLEOTIDE SEQUENCE [LARGE SCALE GENOMIC DNA]</scope>
    <source>
        <strain evidence="5 6">GH-19</strain>
    </source>
</reference>
<dbReference type="InterPro" id="IPR038422">
    <property type="entry name" value="Cut8/Sts1_sf"/>
</dbReference>
<proteinExistence type="inferred from homology"/>
<evidence type="ECO:0000313" key="5">
    <source>
        <dbReference type="EMBL" id="KAK7468813.1"/>
    </source>
</evidence>
<keyword evidence="2 3" id="KW-0539">Nucleus</keyword>
<evidence type="ECO:0000313" key="6">
    <source>
        <dbReference type="Proteomes" id="UP001498398"/>
    </source>
</evidence>
<feature type="compositionally biased region" description="Basic and acidic residues" evidence="4">
    <location>
        <begin position="78"/>
        <end position="96"/>
    </location>
</feature>
<protein>
    <recommendedName>
        <fullName evidence="3">Tethering factor for nuclear proteasome STS1</fullName>
    </recommendedName>
</protein>
<comment type="subcellular location">
    <subcellularLocation>
        <location evidence="3">Cytoplasm</location>
    </subcellularLocation>
    <subcellularLocation>
        <location evidence="3">Nucleus</location>
    </subcellularLocation>
</comment>
<sequence>MNPTQWPSPTPTHHLSAFNQFASSSNHNSTVRSQKRRHDSEDGSENSQDAMDRSPTPDRPKRGLAKRARISPTSGEATLKDDRASKEERAQSRSEQDVDIGVLLARLPSQSLLPILTALVDKHPSLKKDILSLIPPPTIETALQVLAAAAKKLRDAYPHSNAAPFSSTNPLGFGFGFSPTNPQAQNNGMRDSYVLSRIRPALTEFVSAFSTYMPYFSFVENNAVRSTSSHASRSAQLHPNDTFQFLSAVTSHIWSQPILVQSALEADLRDRLAAELNAWICRLDTIVNHEGGMFGSEMASGWIRQLDGYADSNSPDSWMVVMFKNVRDNFVMKVGWLVQRIHQYRMEES</sequence>
<organism evidence="5 6">
    <name type="scientific">Marasmiellus scandens</name>
    <dbReference type="NCBI Taxonomy" id="2682957"/>
    <lineage>
        <taxon>Eukaryota</taxon>
        <taxon>Fungi</taxon>
        <taxon>Dikarya</taxon>
        <taxon>Basidiomycota</taxon>
        <taxon>Agaricomycotina</taxon>
        <taxon>Agaricomycetes</taxon>
        <taxon>Agaricomycetidae</taxon>
        <taxon>Agaricales</taxon>
        <taxon>Marasmiineae</taxon>
        <taxon>Omphalotaceae</taxon>
        <taxon>Marasmiellus</taxon>
    </lineage>
</organism>
<feature type="compositionally biased region" description="Polar residues" evidence="4">
    <location>
        <begin position="11"/>
        <end position="32"/>
    </location>
</feature>
<accession>A0ABR1K159</accession>
<comment type="subunit">
    <text evidence="3">Binds the proteasome.</text>
</comment>
<name>A0ABR1K159_9AGAR</name>
<dbReference type="Proteomes" id="UP001498398">
    <property type="component" value="Unassembled WGS sequence"/>
</dbReference>
<dbReference type="PANTHER" id="PTHR28032">
    <property type="entry name" value="FI02826P"/>
    <property type="match status" value="1"/>
</dbReference>
<dbReference type="EMBL" id="JBANRG010000003">
    <property type="protein sequence ID" value="KAK7468813.1"/>
    <property type="molecule type" value="Genomic_DNA"/>
</dbReference>
<dbReference type="PANTHER" id="PTHR28032:SF1">
    <property type="entry name" value="FI02826P"/>
    <property type="match status" value="1"/>
</dbReference>
<comment type="caution">
    <text evidence="5">The sequence shown here is derived from an EMBL/GenBank/DDBJ whole genome shotgun (WGS) entry which is preliminary data.</text>
</comment>
<dbReference type="Pfam" id="PF08559">
    <property type="entry name" value="Cut8"/>
    <property type="match status" value="1"/>
</dbReference>
<feature type="region of interest" description="Disordered" evidence="4">
    <location>
        <begin position="1"/>
        <end position="96"/>
    </location>
</feature>
<evidence type="ECO:0000256" key="3">
    <source>
        <dbReference type="RuleBase" id="RU368013"/>
    </source>
</evidence>
<keyword evidence="3" id="KW-0653">Protein transport</keyword>
<gene>
    <name evidence="5" type="ORF">VKT23_003313</name>
</gene>
<evidence type="ECO:0000256" key="1">
    <source>
        <dbReference type="ARBA" id="ARBA00006199"/>
    </source>
</evidence>
<feature type="compositionally biased region" description="Pro residues" evidence="4">
    <location>
        <begin position="1"/>
        <end position="10"/>
    </location>
</feature>
<dbReference type="InterPro" id="IPR013868">
    <property type="entry name" value="Cut8/Sts1_fam"/>
</dbReference>
<keyword evidence="3" id="KW-0963">Cytoplasm</keyword>